<accession>A0A9D4P1T3</accession>
<feature type="signal peptide" evidence="1">
    <location>
        <begin position="1"/>
        <end position="19"/>
    </location>
</feature>
<proteinExistence type="predicted"/>
<gene>
    <name evidence="2" type="ORF">HUG17_5497</name>
</gene>
<organism evidence="2">
    <name type="scientific">Dermatophagoides farinae</name>
    <name type="common">American house dust mite</name>
    <dbReference type="NCBI Taxonomy" id="6954"/>
    <lineage>
        <taxon>Eukaryota</taxon>
        <taxon>Metazoa</taxon>
        <taxon>Ecdysozoa</taxon>
        <taxon>Arthropoda</taxon>
        <taxon>Chelicerata</taxon>
        <taxon>Arachnida</taxon>
        <taxon>Acari</taxon>
        <taxon>Acariformes</taxon>
        <taxon>Sarcoptiformes</taxon>
        <taxon>Astigmata</taxon>
        <taxon>Psoroptidia</taxon>
        <taxon>Analgoidea</taxon>
        <taxon>Pyroglyphidae</taxon>
        <taxon>Dermatophagoidinae</taxon>
        <taxon>Dermatophagoides</taxon>
    </lineage>
</organism>
<sequence length="340" mass="37297">MSSIITIFAIILFANLASSMSIGYSETQTIDYSSDVPIQMSNGTIKKIYKIAEQVTNVTDTDSVLMQLQQVTPRSNDNLNNLMLLVVKNPNLTDSNIMERFNAYYIHTAKADPAESIISTIWNVMIISTRNYVMKRFKSMLQGMQILKPSSIDEAASSSAAAATTTGRSGAFPIVFRLHNEINNNNDQDKEPKVVLLIPEPFHLPDIASPNSRKEDDELFQNSTKIEESSVSTTINELSLNQMEIAIPKTANSMAYGISPLRYMVRPIGAFTGLSVNAVDKTSTSVGTMITNTGLHFSLIGPSNGAAANSKPKTLAMDFNSWRRYLRAVGHGFVIAKILG</sequence>
<protein>
    <submittedName>
        <fullName evidence="2">Uncharacterized protein</fullName>
    </submittedName>
</protein>
<evidence type="ECO:0000256" key="1">
    <source>
        <dbReference type="SAM" id="SignalP"/>
    </source>
</evidence>
<reference evidence="2" key="1">
    <citation type="submission" date="2020-06" db="EMBL/GenBank/DDBJ databases">
        <authorList>
            <person name="Ji K."/>
            <person name="Li J."/>
        </authorList>
    </citation>
    <scope>NUCLEOTIDE SEQUENCE</scope>
    <source>
        <strain evidence="2">JKM2019</strain>
        <tissue evidence="2">Whole body</tissue>
    </source>
</reference>
<dbReference type="EMBL" id="SDOV01000004">
    <property type="protein sequence ID" value="KAH7642452.1"/>
    <property type="molecule type" value="Genomic_DNA"/>
</dbReference>
<evidence type="ECO:0000313" key="2">
    <source>
        <dbReference type="EMBL" id="KAH7642452.1"/>
    </source>
</evidence>
<dbReference type="Proteomes" id="UP000828236">
    <property type="component" value="Unassembled WGS sequence"/>
</dbReference>
<feature type="chain" id="PRO_5038669957" evidence="1">
    <location>
        <begin position="20"/>
        <end position="340"/>
    </location>
</feature>
<comment type="caution">
    <text evidence="2">The sequence shown here is derived from an EMBL/GenBank/DDBJ whole genome shotgun (WGS) entry which is preliminary data.</text>
</comment>
<name>A0A9D4P1T3_DERFA</name>
<reference evidence="2" key="2">
    <citation type="journal article" date="2021" name="World Allergy Organ. J.">
        <title>Chromosome-level assembly of Dermatophagoides farinae genome and transcriptome reveals two novel allergens Der f 37 and Der f 39.</title>
        <authorList>
            <person name="Chen J."/>
            <person name="Cai Z."/>
            <person name="Fan D."/>
            <person name="Hu J."/>
            <person name="Hou Y."/>
            <person name="He Y."/>
            <person name="Zhang Z."/>
            <person name="Zhao Z."/>
            <person name="Gao P."/>
            <person name="Hu W."/>
            <person name="Sun J."/>
            <person name="Li J."/>
            <person name="Ji K."/>
        </authorList>
    </citation>
    <scope>NUCLEOTIDE SEQUENCE</scope>
    <source>
        <strain evidence="2">JKM2019</strain>
    </source>
</reference>
<dbReference type="AlphaFoldDB" id="A0A9D4P1T3"/>
<keyword evidence="1" id="KW-0732">Signal</keyword>